<dbReference type="InterPro" id="IPR001509">
    <property type="entry name" value="Epimerase_deHydtase"/>
</dbReference>
<dbReference type="EMBL" id="HBEG01011918">
    <property type="protein sequence ID" value="CAD8351792.1"/>
    <property type="molecule type" value="Transcribed_RNA"/>
</dbReference>
<dbReference type="AlphaFoldDB" id="A0A7S0A367"/>
<name>A0A7S0A367_9DINO</name>
<dbReference type="SUPFAM" id="SSF51735">
    <property type="entry name" value="NAD(P)-binding Rossmann-fold domains"/>
    <property type="match status" value="1"/>
</dbReference>
<reference evidence="3" key="1">
    <citation type="submission" date="2021-01" db="EMBL/GenBank/DDBJ databases">
        <authorList>
            <person name="Corre E."/>
            <person name="Pelletier E."/>
            <person name="Niang G."/>
            <person name="Scheremetjew M."/>
            <person name="Finn R."/>
            <person name="Kale V."/>
            <person name="Holt S."/>
            <person name="Cochrane G."/>
            <person name="Meng A."/>
            <person name="Brown T."/>
            <person name="Cohen L."/>
        </authorList>
    </citation>
    <scope>NUCLEOTIDE SEQUENCE</scope>
    <source>
        <strain evidence="3">Pbaha01</strain>
    </source>
</reference>
<accession>A0A7S0A367</accession>
<keyword evidence="1" id="KW-0560">Oxidoreductase</keyword>
<protein>
    <recommendedName>
        <fullName evidence="2">NAD-dependent epimerase/dehydratase domain-containing protein</fullName>
    </recommendedName>
</protein>
<evidence type="ECO:0000259" key="2">
    <source>
        <dbReference type="Pfam" id="PF01370"/>
    </source>
</evidence>
<dbReference type="InterPro" id="IPR050425">
    <property type="entry name" value="NAD(P)_dehydrat-like"/>
</dbReference>
<dbReference type="Gene3D" id="3.40.50.720">
    <property type="entry name" value="NAD(P)-binding Rossmann-like Domain"/>
    <property type="match status" value="1"/>
</dbReference>
<sequence length="348" mass="37637">MCGGGGELVCVTGANGYLAAHIVRDLLARGHRVRGTVRSQRSEERLAPLRAFAGAEERLELVEADMTAPESFPEMLRGVGTLVHTACPNGKPPVSTFEEAQETQLAPAVDGTRSLLEAAEHAGVRKVVLTASIGSMQVSPTFPEVLDESCWTDEDFCREKLLTSASACYALSKTMQEREAWRIAGRSSFRLVVINPGLIVGPSLMLHLNYSLGILLNLASGQGTGLNVCRPGTLPDAYKGWVDVREVSEAHVLAVESEEAEGRYLLQSSVTHYEDIYAMMRKHPAMAHHPERPLDVEGGTRRSAAYAMDNSKMRALGVRPVPIEKSMLDTVETLAANGLVELPAYLGA</sequence>
<organism evidence="3">
    <name type="scientific">Pyrodinium bahamense</name>
    <dbReference type="NCBI Taxonomy" id="73915"/>
    <lineage>
        <taxon>Eukaryota</taxon>
        <taxon>Sar</taxon>
        <taxon>Alveolata</taxon>
        <taxon>Dinophyceae</taxon>
        <taxon>Gonyaulacales</taxon>
        <taxon>Pyrocystaceae</taxon>
        <taxon>Pyrodinium</taxon>
    </lineage>
</organism>
<evidence type="ECO:0000313" key="3">
    <source>
        <dbReference type="EMBL" id="CAD8351792.1"/>
    </source>
</evidence>
<dbReference type="GO" id="GO:0016616">
    <property type="term" value="F:oxidoreductase activity, acting on the CH-OH group of donors, NAD or NADP as acceptor"/>
    <property type="evidence" value="ECO:0007669"/>
    <property type="project" value="TreeGrafter"/>
</dbReference>
<gene>
    <name evidence="3" type="ORF">PBAH0796_LOCUS7159</name>
</gene>
<dbReference type="Pfam" id="PF01370">
    <property type="entry name" value="Epimerase"/>
    <property type="match status" value="1"/>
</dbReference>
<evidence type="ECO:0000256" key="1">
    <source>
        <dbReference type="ARBA" id="ARBA00023002"/>
    </source>
</evidence>
<dbReference type="FunFam" id="3.40.50.720:FF:000085">
    <property type="entry name" value="Dihydroflavonol reductase"/>
    <property type="match status" value="1"/>
</dbReference>
<dbReference type="PANTHER" id="PTHR10366:SF852">
    <property type="entry name" value="CINNAMOYL-COA REDUCTASE CAD2"/>
    <property type="match status" value="1"/>
</dbReference>
<feature type="domain" description="NAD-dependent epimerase/dehydratase" evidence="2">
    <location>
        <begin position="9"/>
        <end position="260"/>
    </location>
</feature>
<dbReference type="PANTHER" id="PTHR10366">
    <property type="entry name" value="NAD DEPENDENT EPIMERASE/DEHYDRATASE"/>
    <property type="match status" value="1"/>
</dbReference>
<proteinExistence type="predicted"/>
<dbReference type="InterPro" id="IPR036291">
    <property type="entry name" value="NAD(P)-bd_dom_sf"/>
</dbReference>